<dbReference type="OMA" id="GLSQWFP"/>
<dbReference type="InterPro" id="IPR003591">
    <property type="entry name" value="Leu-rich_rpt_typical-subtyp"/>
</dbReference>
<dbReference type="OrthoDB" id="1053178at2759"/>
<dbReference type="STRING" id="6832.A0A553NQX4"/>
<comment type="caution">
    <text evidence="4">The sequence shown here is derived from an EMBL/GenBank/DDBJ whole genome shotgun (WGS) entry which is preliminary data.</text>
</comment>
<dbReference type="InterPro" id="IPR032675">
    <property type="entry name" value="LRR_dom_sf"/>
</dbReference>
<name>A0A553NQX4_TIGCA</name>
<evidence type="ECO:0000256" key="2">
    <source>
        <dbReference type="ARBA" id="ARBA00022737"/>
    </source>
</evidence>
<gene>
    <name evidence="4" type="ORF">TCAL_11126</name>
</gene>
<keyword evidence="1" id="KW-0433">Leucine-rich repeat</keyword>
<dbReference type="GO" id="GO:0005737">
    <property type="term" value="C:cytoplasm"/>
    <property type="evidence" value="ECO:0007669"/>
    <property type="project" value="TreeGrafter"/>
</dbReference>
<feature type="domain" description="Disease resistance R13L4/SHOC-2-like LRR" evidence="3">
    <location>
        <begin position="166"/>
        <end position="250"/>
    </location>
</feature>
<dbReference type="PANTHER" id="PTHR48051">
    <property type="match status" value="1"/>
</dbReference>
<dbReference type="Pfam" id="PF23598">
    <property type="entry name" value="LRR_14"/>
    <property type="match status" value="1"/>
</dbReference>
<dbReference type="InterPro" id="IPR001611">
    <property type="entry name" value="Leu-rich_rpt"/>
</dbReference>
<dbReference type="Gene3D" id="3.80.10.10">
    <property type="entry name" value="Ribonuclease Inhibitor"/>
    <property type="match status" value="1"/>
</dbReference>
<dbReference type="SUPFAM" id="SSF52058">
    <property type="entry name" value="L domain-like"/>
    <property type="match status" value="1"/>
</dbReference>
<evidence type="ECO:0000313" key="5">
    <source>
        <dbReference type="Proteomes" id="UP000318571"/>
    </source>
</evidence>
<dbReference type="EMBL" id="VCGU01000011">
    <property type="protein sequence ID" value="TRY67826.1"/>
    <property type="molecule type" value="Genomic_DNA"/>
</dbReference>
<dbReference type="SMART" id="SM00369">
    <property type="entry name" value="LRR_TYP"/>
    <property type="match status" value="7"/>
</dbReference>
<accession>A0A553NQX4</accession>
<proteinExistence type="predicted"/>
<protein>
    <recommendedName>
        <fullName evidence="3">Disease resistance R13L4/SHOC-2-like LRR domain-containing protein</fullName>
    </recommendedName>
</protein>
<organism evidence="4 5">
    <name type="scientific">Tigriopus californicus</name>
    <name type="common">Marine copepod</name>
    <dbReference type="NCBI Taxonomy" id="6832"/>
    <lineage>
        <taxon>Eukaryota</taxon>
        <taxon>Metazoa</taxon>
        <taxon>Ecdysozoa</taxon>
        <taxon>Arthropoda</taxon>
        <taxon>Crustacea</taxon>
        <taxon>Multicrustacea</taxon>
        <taxon>Hexanauplia</taxon>
        <taxon>Copepoda</taxon>
        <taxon>Harpacticoida</taxon>
        <taxon>Harpacticidae</taxon>
        <taxon>Tigriopus</taxon>
    </lineage>
</organism>
<dbReference type="PROSITE" id="PS51450">
    <property type="entry name" value="LRR"/>
    <property type="match status" value="3"/>
</dbReference>
<dbReference type="SMART" id="SM00364">
    <property type="entry name" value="LRR_BAC"/>
    <property type="match status" value="5"/>
</dbReference>
<dbReference type="PANTHER" id="PTHR48051:SF1">
    <property type="entry name" value="RAS SUPPRESSOR PROTEIN 1"/>
    <property type="match status" value="1"/>
</dbReference>
<dbReference type="Pfam" id="PF00560">
    <property type="entry name" value="LRR_1"/>
    <property type="match status" value="1"/>
</dbReference>
<evidence type="ECO:0000313" key="4">
    <source>
        <dbReference type="EMBL" id="TRY67826.1"/>
    </source>
</evidence>
<evidence type="ECO:0000256" key="1">
    <source>
        <dbReference type="ARBA" id="ARBA00022614"/>
    </source>
</evidence>
<sequence length="367" mass="41509">MATNYVLVSSSASCDSSSDDETLNPKKIDFSYQGLVSEVLEVNLVEMSESTERDQIEKILLYNNSLDSMANALTIFRNISVLDLSNNLISELPENLNTMVNLTQLFLRNNLLDDLSFPKTMASMIRLRDLNLSGNRLTTIPSAVLGVVSLRNLFLGGNRLAEIPRGIKNLKRLRVFYLGGNQIRALPSEICQLSNLHALILCDNQLESLPECICCLKRLECLQLHQNRLTTLPEGLIRLKSLSELSLRDNPLVVRFIREMTYQPSSLLELTARVIITNRIEYQPDDLPHTLHNYLHSSHQCVNPRCRGVYFNTRVEHVKFVDFCGKYKIPLLQYLCSPLCKADDPAVAQGAQNLEDETSIMRRVLLG</sequence>
<evidence type="ECO:0000259" key="3">
    <source>
        <dbReference type="Pfam" id="PF23598"/>
    </source>
</evidence>
<dbReference type="Proteomes" id="UP000318571">
    <property type="component" value="Chromosome 4"/>
</dbReference>
<reference evidence="4 5" key="1">
    <citation type="journal article" date="2018" name="Nat. Ecol. Evol.">
        <title>Genomic signatures of mitonuclear coevolution across populations of Tigriopus californicus.</title>
        <authorList>
            <person name="Barreto F.S."/>
            <person name="Watson E.T."/>
            <person name="Lima T.G."/>
            <person name="Willett C.S."/>
            <person name="Edmands S."/>
            <person name="Li W."/>
            <person name="Burton R.S."/>
        </authorList>
    </citation>
    <scope>NUCLEOTIDE SEQUENCE [LARGE SCALE GENOMIC DNA]</scope>
    <source>
        <strain evidence="4 5">San Diego</strain>
    </source>
</reference>
<keyword evidence="5" id="KW-1185">Reference proteome</keyword>
<keyword evidence="2" id="KW-0677">Repeat</keyword>
<dbReference type="InterPro" id="IPR050216">
    <property type="entry name" value="LRR_domain-containing"/>
</dbReference>
<dbReference type="InterPro" id="IPR055414">
    <property type="entry name" value="LRR_R13L4/SHOC2-like"/>
</dbReference>
<dbReference type="Pfam" id="PF13855">
    <property type="entry name" value="LRR_8"/>
    <property type="match status" value="1"/>
</dbReference>
<dbReference type="AlphaFoldDB" id="A0A553NQX4"/>